<comment type="caution">
    <text evidence="2">The sequence shown here is derived from an EMBL/GenBank/DDBJ whole genome shotgun (WGS) entry which is preliminary data.</text>
</comment>
<organism evidence="2 3">
    <name type="scientific">Populus tomentosa</name>
    <name type="common">Chinese white poplar</name>
    <dbReference type="NCBI Taxonomy" id="118781"/>
    <lineage>
        <taxon>Eukaryota</taxon>
        <taxon>Viridiplantae</taxon>
        <taxon>Streptophyta</taxon>
        <taxon>Embryophyta</taxon>
        <taxon>Tracheophyta</taxon>
        <taxon>Spermatophyta</taxon>
        <taxon>Magnoliopsida</taxon>
        <taxon>eudicotyledons</taxon>
        <taxon>Gunneridae</taxon>
        <taxon>Pentapetalae</taxon>
        <taxon>rosids</taxon>
        <taxon>fabids</taxon>
        <taxon>Malpighiales</taxon>
        <taxon>Salicaceae</taxon>
        <taxon>Saliceae</taxon>
        <taxon>Populus</taxon>
    </lineage>
</organism>
<reference evidence="2" key="1">
    <citation type="journal article" date="2020" name="bioRxiv">
        <title>Hybrid origin of Populus tomentosa Carr. identified through genome sequencing and phylogenomic analysis.</title>
        <authorList>
            <person name="An X."/>
            <person name="Gao K."/>
            <person name="Chen Z."/>
            <person name="Li J."/>
            <person name="Yang X."/>
            <person name="Yang X."/>
            <person name="Zhou J."/>
            <person name="Guo T."/>
            <person name="Zhao T."/>
            <person name="Huang S."/>
            <person name="Miao D."/>
            <person name="Khan W.U."/>
            <person name="Rao P."/>
            <person name="Ye M."/>
            <person name="Lei B."/>
            <person name="Liao W."/>
            <person name="Wang J."/>
            <person name="Ji L."/>
            <person name="Li Y."/>
            <person name="Guo B."/>
            <person name="Mustafa N.S."/>
            <person name="Li S."/>
            <person name="Yun Q."/>
            <person name="Keller S.R."/>
            <person name="Mao J."/>
            <person name="Zhang R."/>
            <person name="Strauss S.H."/>
        </authorList>
    </citation>
    <scope>NUCLEOTIDE SEQUENCE</scope>
    <source>
        <strain evidence="2">GM15</strain>
        <tissue evidence="2">Leaf</tissue>
    </source>
</reference>
<evidence type="ECO:0000256" key="1">
    <source>
        <dbReference type="SAM" id="MobiDB-lite"/>
    </source>
</evidence>
<proteinExistence type="predicted"/>
<dbReference type="OrthoDB" id="1932217at2759"/>
<name>A0A8X8A0J9_POPTO</name>
<dbReference type="PANTHER" id="PTHR33872">
    <property type="entry name" value="DNA POLYMERASE EPSILON CATALYTIC SUBUNIT A"/>
    <property type="match status" value="1"/>
</dbReference>
<feature type="compositionally biased region" description="Pro residues" evidence="1">
    <location>
        <begin position="19"/>
        <end position="30"/>
    </location>
</feature>
<sequence length="355" mass="40935">MKQTKVETGDVCGKTTQSIPPPPPPPPPLPRFWVRKKVTESVTKQEIAKFWRKKLTEEEDHFLAAIKAAARIRARNLSEDGYKQFEESLKDDDGAKENDTTSLNSGKDTRNNEVRVGIKDWWTKSKYAYLNQPAIKSKDPPNRRSSSYTPNYFSFKPTTPLYPTSLGVFYNQLVTPNFAYKSLAASIHVIFEEFSLSDVDFILTSLNNAQQNKTGRVSCFELALHYLIEQERITMSTTHLQRFWARKSAVGESVTKRAIAEFWRQKLVDEQDHLLYAIKAAARLRAHNLSEDDYRLFEESLKDEDDIKENESTEYGKNSEMRLGINDWWTKSKYAYLNQPAIDDESLDPPKKAIF</sequence>
<feature type="region of interest" description="Disordered" evidence="1">
    <location>
        <begin position="88"/>
        <end position="110"/>
    </location>
</feature>
<feature type="compositionally biased region" description="Basic and acidic residues" evidence="1">
    <location>
        <begin position="88"/>
        <end position="99"/>
    </location>
</feature>
<evidence type="ECO:0000313" key="3">
    <source>
        <dbReference type="Proteomes" id="UP000886885"/>
    </source>
</evidence>
<dbReference type="Proteomes" id="UP000886885">
    <property type="component" value="Chromosome 5A"/>
</dbReference>
<dbReference type="PANTHER" id="PTHR33872:SF7">
    <property type="entry name" value="OSJNBA0084K11.10-LIKE PROTEIN"/>
    <property type="match status" value="1"/>
</dbReference>
<accession>A0A8X8A0J9</accession>
<gene>
    <name evidence="2" type="ORF">POTOM_019142</name>
</gene>
<feature type="region of interest" description="Disordered" evidence="1">
    <location>
        <begin position="1"/>
        <end position="30"/>
    </location>
</feature>
<keyword evidence="3" id="KW-1185">Reference proteome</keyword>
<dbReference type="AlphaFoldDB" id="A0A8X8A0J9"/>
<dbReference type="EMBL" id="JAAWWB010000009">
    <property type="protein sequence ID" value="KAG6775653.1"/>
    <property type="molecule type" value="Genomic_DNA"/>
</dbReference>
<protein>
    <submittedName>
        <fullName evidence="2">Uncharacterized protein</fullName>
    </submittedName>
</protein>
<evidence type="ECO:0000313" key="2">
    <source>
        <dbReference type="EMBL" id="KAG6775653.1"/>
    </source>
</evidence>